<feature type="transmembrane region" description="Helical" evidence="13">
    <location>
        <begin position="338"/>
        <end position="359"/>
    </location>
</feature>
<keyword evidence="5 13" id="KW-0812">Transmembrane</keyword>
<keyword evidence="7 13" id="KW-1133">Transmembrane helix</keyword>
<dbReference type="Gene3D" id="2.70.170.10">
    <property type="entry name" value="Neurotransmitter-gated ion-channel ligand-binding domain"/>
    <property type="match status" value="1"/>
</dbReference>
<dbReference type="AlphaFoldDB" id="A0A1I7S057"/>
<comment type="similarity">
    <text evidence="12">Belongs to the ligand-gated ion channel (TC 1.A.9) family.</text>
</comment>
<keyword evidence="8" id="KW-0406">Ion transport</keyword>
<dbReference type="InterPro" id="IPR006028">
    <property type="entry name" value="GABAA/Glycine_rcpt"/>
</dbReference>
<dbReference type="OrthoDB" id="442503at2759"/>
<evidence type="ECO:0000313" key="20">
    <source>
        <dbReference type="Proteomes" id="UP000659654"/>
    </source>
</evidence>
<feature type="domain" description="Neurotransmitter-gated ion-channel ligand-binding" evidence="15">
    <location>
        <begin position="68"/>
        <end position="270"/>
    </location>
</feature>
<dbReference type="PANTHER" id="PTHR18945">
    <property type="entry name" value="NEUROTRANSMITTER GATED ION CHANNEL"/>
    <property type="match status" value="1"/>
</dbReference>
<dbReference type="GO" id="GO:0005886">
    <property type="term" value="C:plasma membrane"/>
    <property type="evidence" value="ECO:0007669"/>
    <property type="project" value="UniProtKB-SubCell"/>
</dbReference>
<evidence type="ECO:0000313" key="21">
    <source>
        <dbReference type="WBParaSite" id="BXY_0638000.1"/>
    </source>
</evidence>
<sequence>MPFLQISAITTFIIVIILPPDIEAGFVSKYGVPYNSTETEVFHNLDKRSIERRRPVEKDLGCTDDAVILDSLLVGYDKHKIPGGGKVKVDVELWVQEVSKIIEITSEFELDLYVTEMWTDPSLAFLHMNPCKHNISVDGPKILSQIWTPLACFVNSKAASVHQSPFKNIFLQLYSNGSVWHNYRIKLTGPCVSTLRTFPIDQQRCMLYYESYNHNYAEVQMNWTATPILILKETISLPDYVLKDFHASSIMRLYPPGKWNELIATFTFQRLYGFYILQVYVPAYISVFMSWISFYLGPKNTPSRTTIGVNALLSLTYQFGSVVNNLPKTSDVKAIDVMILFSMAFIFLSLMELAVVGYLTRKEKAESIVCNCSWLCVRCPEWTATKIDKFSMCMFPLCFFIFNLWYWVIFLGMGKPKE</sequence>
<evidence type="ECO:0000256" key="14">
    <source>
        <dbReference type="SAM" id="SignalP"/>
    </source>
</evidence>
<evidence type="ECO:0000256" key="13">
    <source>
        <dbReference type="SAM" id="Phobius"/>
    </source>
</evidence>
<evidence type="ECO:0000256" key="7">
    <source>
        <dbReference type="ARBA" id="ARBA00022989"/>
    </source>
</evidence>
<evidence type="ECO:0000256" key="6">
    <source>
        <dbReference type="ARBA" id="ARBA00022729"/>
    </source>
</evidence>
<keyword evidence="9 13" id="KW-0472">Membrane</keyword>
<proteinExistence type="inferred from homology"/>
<dbReference type="Pfam" id="PF02931">
    <property type="entry name" value="Neur_chan_LBD"/>
    <property type="match status" value="1"/>
</dbReference>
<keyword evidence="10" id="KW-0325">Glycoprotein</keyword>
<feature type="transmembrane region" description="Helical" evidence="13">
    <location>
        <begin position="272"/>
        <end position="295"/>
    </location>
</feature>
<evidence type="ECO:0000259" key="16">
    <source>
        <dbReference type="Pfam" id="PF02932"/>
    </source>
</evidence>
<dbReference type="Proteomes" id="UP000582659">
    <property type="component" value="Unassembled WGS sequence"/>
</dbReference>
<dbReference type="InterPro" id="IPR006201">
    <property type="entry name" value="Neur_channel"/>
</dbReference>
<accession>A0A1I7S057</accession>
<dbReference type="PRINTS" id="PR00253">
    <property type="entry name" value="GABAARECEPTR"/>
</dbReference>
<keyword evidence="11" id="KW-0407">Ion channel</keyword>
<feature type="transmembrane region" description="Helical" evidence="13">
    <location>
        <begin position="393"/>
        <end position="413"/>
    </location>
</feature>
<dbReference type="InterPro" id="IPR006202">
    <property type="entry name" value="Neur_chan_lig-bd"/>
</dbReference>
<comment type="subcellular location">
    <subcellularLocation>
        <location evidence="2">Cell membrane</location>
    </subcellularLocation>
    <subcellularLocation>
        <location evidence="1">Membrane</location>
        <topology evidence="1">Multi-pass membrane protein</topology>
    </subcellularLocation>
</comment>
<evidence type="ECO:0000256" key="8">
    <source>
        <dbReference type="ARBA" id="ARBA00023065"/>
    </source>
</evidence>
<dbReference type="InterPro" id="IPR038050">
    <property type="entry name" value="Neuro_actylchol_rec"/>
</dbReference>
<dbReference type="Proteomes" id="UP000659654">
    <property type="component" value="Unassembled WGS sequence"/>
</dbReference>
<dbReference type="EMBL" id="CAJFCV020000003">
    <property type="protein sequence ID" value="CAG9109000.1"/>
    <property type="molecule type" value="Genomic_DNA"/>
</dbReference>
<dbReference type="SUPFAM" id="SSF63712">
    <property type="entry name" value="Nicotinic receptor ligand binding domain-like"/>
    <property type="match status" value="1"/>
</dbReference>
<keyword evidence="4" id="KW-1003">Cell membrane</keyword>
<reference evidence="21" key="1">
    <citation type="submission" date="2016-11" db="UniProtKB">
        <authorList>
            <consortium name="WormBaseParasite"/>
        </authorList>
    </citation>
    <scope>IDENTIFICATION</scope>
</reference>
<dbReference type="CDD" id="cd19049">
    <property type="entry name" value="LGIC_TM_anion"/>
    <property type="match status" value="1"/>
</dbReference>
<reference evidence="18" key="2">
    <citation type="submission" date="2020-08" db="EMBL/GenBank/DDBJ databases">
        <authorList>
            <person name="Kikuchi T."/>
        </authorList>
    </citation>
    <scope>NUCLEOTIDE SEQUENCE</scope>
    <source>
        <strain evidence="17">Ka4C1</strain>
    </source>
</reference>
<feature type="signal peptide" evidence="14">
    <location>
        <begin position="1"/>
        <end position="24"/>
    </location>
</feature>
<dbReference type="Gene3D" id="1.20.58.390">
    <property type="entry name" value="Neurotransmitter-gated ion-channel transmembrane domain"/>
    <property type="match status" value="1"/>
</dbReference>
<evidence type="ECO:0000256" key="4">
    <source>
        <dbReference type="ARBA" id="ARBA00022475"/>
    </source>
</evidence>
<dbReference type="PRINTS" id="PR00252">
    <property type="entry name" value="NRIONCHANNEL"/>
</dbReference>
<keyword evidence="6 14" id="KW-0732">Signal</keyword>
<name>A0A1I7S057_BURXY</name>
<evidence type="ECO:0000313" key="18">
    <source>
        <dbReference type="EMBL" id="CAG9109000.1"/>
    </source>
</evidence>
<evidence type="ECO:0000256" key="3">
    <source>
        <dbReference type="ARBA" id="ARBA00022448"/>
    </source>
</evidence>
<dbReference type="FunFam" id="2.70.170.10:FF:000035">
    <property type="entry name" value="Ligand-Gated ion Channel"/>
    <property type="match status" value="1"/>
</dbReference>
<dbReference type="InterPro" id="IPR036719">
    <property type="entry name" value="Neuro-gated_channel_TM_sf"/>
</dbReference>
<organism evidence="19 21">
    <name type="scientific">Bursaphelenchus xylophilus</name>
    <name type="common">Pinewood nematode worm</name>
    <name type="synonym">Aphelenchoides xylophilus</name>
    <dbReference type="NCBI Taxonomy" id="6326"/>
    <lineage>
        <taxon>Eukaryota</taxon>
        <taxon>Metazoa</taxon>
        <taxon>Ecdysozoa</taxon>
        <taxon>Nematoda</taxon>
        <taxon>Chromadorea</taxon>
        <taxon>Rhabditida</taxon>
        <taxon>Tylenchina</taxon>
        <taxon>Tylenchomorpha</taxon>
        <taxon>Aphelenchoidea</taxon>
        <taxon>Aphelenchoididae</taxon>
        <taxon>Bursaphelenchus</taxon>
    </lineage>
</organism>
<dbReference type="Proteomes" id="UP000095284">
    <property type="component" value="Unplaced"/>
</dbReference>
<evidence type="ECO:0000313" key="17">
    <source>
        <dbReference type="EMBL" id="CAD5222034.1"/>
    </source>
</evidence>
<keyword evidence="3" id="KW-0813">Transport</keyword>
<dbReference type="GO" id="GO:0005230">
    <property type="term" value="F:extracellular ligand-gated monoatomic ion channel activity"/>
    <property type="evidence" value="ECO:0007669"/>
    <property type="project" value="InterPro"/>
</dbReference>
<dbReference type="GO" id="GO:0004888">
    <property type="term" value="F:transmembrane signaling receptor activity"/>
    <property type="evidence" value="ECO:0007669"/>
    <property type="project" value="InterPro"/>
</dbReference>
<evidence type="ECO:0000256" key="2">
    <source>
        <dbReference type="ARBA" id="ARBA00004236"/>
    </source>
</evidence>
<dbReference type="InterPro" id="IPR036734">
    <property type="entry name" value="Neur_chan_lig-bd_sf"/>
</dbReference>
<evidence type="ECO:0000256" key="12">
    <source>
        <dbReference type="ARBA" id="ARBA00061606"/>
    </source>
</evidence>
<protein>
    <submittedName>
        <fullName evidence="17">(pine wood nematode) hypothetical protein</fullName>
    </submittedName>
</protein>
<dbReference type="CDD" id="cd18990">
    <property type="entry name" value="LGIC_ECD_GABAAR"/>
    <property type="match status" value="1"/>
</dbReference>
<gene>
    <name evidence="17" type="ORF">BXYJ_LOCUS7002</name>
</gene>
<dbReference type="Pfam" id="PF02932">
    <property type="entry name" value="Neur_chan_memb"/>
    <property type="match status" value="1"/>
</dbReference>
<keyword evidence="20" id="KW-1185">Reference proteome</keyword>
<dbReference type="EMBL" id="CAJFDI010000003">
    <property type="protein sequence ID" value="CAD5222034.1"/>
    <property type="molecule type" value="Genomic_DNA"/>
</dbReference>
<dbReference type="SUPFAM" id="SSF90112">
    <property type="entry name" value="Neurotransmitter-gated ion-channel transmembrane pore"/>
    <property type="match status" value="1"/>
</dbReference>
<evidence type="ECO:0000259" key="15">
    <source>
        <dbReference type="Pfam" id="PF02931"/>
    </source>
</evidence>
<dbReference type="InterPro" id="IPR006029">
    <property type="entry name" value="Neurotrans-gated_channel_TM"/>
</dbReference>
<evidence type="ECO:0000313" key="19">
    <source>
        <dbReference type="Proteomes" id="UP000095284"/>
    </source>
</evidence>
<evidence type="ECO:0000256" key="10">
    <source>
        <dbReference type="ARBA" id="ARBA00023180"/>
    </source>
</evidence>
<evidence type="ECO:0000256" key="11">
    <source>
        <dbReference type="ARBA" id="ARBA00023303"/>
    </source>
</evidence>
<evidence type="ECO:0000256" key="1">
    <source>
        <dbReference type="ARBA" id="ARBA00004141"/>
    </source>
</evidence>
<evidence type="ECO:0000256" key="9">
    <source>
        <dbReference type="ARBA" id="ARBA00023136"/>
    </source>
</evidence>
<dbReference type="WBParaSite" id="BXY_0638000.1">
    <property type="protein sequence ID" value="BXY_0638000.1"/>
    <property type="gene ID" value="BXY_0638000"/>
</dbReference>
<evidence type="ECO:0000256" key="5">
    <source>
        <dbReference type="ARBA" id="ARBA00022692"/>
    </source>
</evidence>
<dbReference type="SMR" id="A0A1I7S057"/>
<dbReference type="eggNOG" id="KOG3644">
    <property type="taxonomic scope" value="Eukaryota"/>
</dbReference>
<feature type="chain" id="PRO_5036022024" evidence="14">
    <location>
        <begin position="25"/>
        <end position="418"/>
    </location>
</feature>
<feature type="domain" description="Neurotransmitter-gated ion-channel transmembrane" evidence="16">
    <location>
        <begin position="279"/>
        <end position="365"/>
    </location>
</feature>